<dbReference type="Proteomes" id="UP001144612">
    <property type="component" value="Unassembled WGS sequence"/>
</dbReference>
<organism evidence="1 2">
    <name type="scientific">Clostridium brassicae</name>
    <dbReference type="NCBI Taxonomy" id="2999072"/>
    <lineage>
        <taxon>Bacteria</taxon>
        <taxon>Bacillati</taxon>
        <taxon>Bacillota</taxon>
        <taxon>Clostridia</taxon>
        <taxon>Eubacteriales</taxon>
        <taxon>Clostridiaceae</taxon>
        <taxon>Clostridium</taxon>
    </lineage>
</organism>
<gene>
    <name evidence="1" type="ORF">OW729_11575</name>
</gene>
<dbReference type="EMBL" id="JAPQFJ010000011">
    <property type="protein sequence ID" value="MCY6959245.1"/>
    <property type="molecule type" value="Genomic_DNA"/>
</dbReference>
<evidence type="ECO:0008006" key="3">
    <source>
        <dbReference type="Google" id="ProtNLM"/>
    </source>
</evidence>
<dbReference type="RefSeq" id="WP_268061668.1">
    <property type="nucleotide sequence ID" value="NZ_JAPQFJ010000011.1"/>
</dbReference>
<sequence length="323" mass="37797">MKYKLIPLGVCIGLLILSFSKITLLHKAKSSDTSKNIINTVKNSSNSIQYEKNIMNDFNLLLNNKSSSEKEVINFVDVNIKKVSKVNASKLVIGIEDIQNKNYNKVLENCFKGNIQNKFIKEFKNKKSIDNYDIKNIKDPQLKRYLSMLTEMGYKIVSSEGQYFPIQNYEWIKKYNSYITEDIKEYISLKSIESTSPSVTDSSLIISWDEIFNRAIQCENFLKKYSYSNKLDDIKNQYVFYVTCYLYGQDNTPAFDYKTNHLKSVVKKSYENNSFHNNESNLSKIIMNYLKELQSTNFKLTKNIEFYRKNIISNLKEYPITIK</sequence>
<protein>
    <recommendedName>
        <fullName evidence="3">Lipoprotein</fullName>
    </recommendedName>
</protein>
<proteinExistence type="predicted"/>
<comment type="caution">
    <text evidence="1">The sequence shown here is derived from an EMBL/GenBank/DDBJ whole genome shotgun (WGS) entry which is preliminary data.</text>
</comment>
<accession>A0ABT4DAA4</accession>
<keyword evidence="2" id="KW-1185">Reference proteome</keyword>
<evidence type="ECO:0000313" key="1">
    <source>
        <dbReference type="EMBL" id="MCY6959245.1"/>
    </source>
</evidence>
<evidence type="ECO:0000313" key="2">
    <source>
        <dbReference type="Proteomes" id="UP001144612"/>
    </source>
</evidence>
<reference evidence="1" key="1">
    <citation type="submission" date="2022-12" db="EMBL/GenBank/DDBJ databases">
        <title>Clostridium sp. nov., isolated from industrial wastewater.</title>
        <authorList>
            <person name="Jiayan W."/>
        </authorList>
    </citation>
    <scope>NUCLEOTIDE SEQUENCE</scope>
    <source>
        <strain evidence="1">ZC22-4</strain>
    </source>
</reference>
<name>A0ABT4DAA4_9CLOT</name>